<feature type="transmembrane region" description="Helical" evidence="6">
    <location>
        <begin position="239"/>
        <end position="256"/>
    </location>
</feature>
<feature type="domain" description="EamA" evidence="7">
    <location>
        <begin position="179"/>
        <end position="308"/>
    </location>
</feature>
<evidence type="ECO:0000256" key="3">
    <source>
        <dbReference type="ARBA" id="ARBA00022692"/>
    </source>
</evidence>
<feature type="transmembrane region" description="Helical" evidence="6">
    <location>
        <begin position="96"/>
        <end position="115"/>
    </location>
</feature>
<dbReference type="AlphaFoldDB" id="A0A1N7PAU6"/>
<dbReference type="InterPro" id="IPR050638">
    <property type="entry name" value="AA-Vitamin_Transporters"/>
</dbReference>
<dbReference type="PANTHER" id="PTHR32322">
    <property type="entry name" value="INNER MEMBRANE TRANSPORTER"/>
    <property type="match status" value="1"/>
</dbReference>
<dbReference type="Pfam" id="PF00892">
    <property type="entry name" value="EamA"/>
    <property type="match status" value="2"/>
</dbReference>
<accession>A0A1N7PAU6</accession>
<feature type="transmembrane region" description="Helical" evidence="6">
    <location>
        <begin position="153"/>
        <end position="173"/>
    </location>
</feature>
<keyword evidence="4 6" id="KW-1133">Transmembrane helix</keyword>
<feature type="transmembrane region" description="Helical" evidence="6">
    <location>
        <begin position="58"/>
        <end position="76"/>
    </location>
</feature>
<name>A0A1N7PAU6_9GAMM</name>
<dbReference type="PANTHER" id="PTHR32322:SF18">
    <property type="entry name" value="S-ADENOSYLMETHIONINE_S-ADENOSYLHOMOCYSTEINE TRANSPORTER"/>
    <property type="match status" value="1"/>
</dbReference>
<feature type="transmembrane region" description="Helical" evidence="6">
    <location>
        <begin position="179"/>
        <end position="197"/>
    </location>
</feature>
<dbReference type="InterPro" id="IPR000620">
    <property type="entry name" value="EamA_dom"/>
</dbReference>
<dbReference type="EMBL" id="FTOE01000013">
    <property type="protein sequence ID" value="SIT07742.1"/>
    <property type="molecule type" value="Genomic_DNA"/>
</dbReference>
<dbReference type="STRING" id="619304.SAMN05421760_113103"/>
<feature type="transmembrane region" description="Helical" evidence="6">
    <location>
        <begin position="268"/>
        <end position="287"/>
    </location>
</feature>
<comment type="subcellular location">
    <subcellularLocation>
        <location evidence="1">Cell membrane</location>
        <topology evidence="1">Multi-pass membrane protein</topology>
    </subcellularLocation>
</comment>
<protein>
    <submittedName>
        <fullName evidence="8">Permease of the drug/metabolite transporter (DMT) superfamily</fullName>
    </submittedName>
</protein>
<dbReference type="SUPFAM" id="SSF103481">
    <property type="entry name" value="Multidrug resistance efflux transporter EmrE"/>
    <property type="match status" value="2"/>
</dbReference>
<feature type="transmembrane region" description="Helical" evidence="6">
    <location>
        <begin position="30"/>
        <end position="52"/>
    </location>
</feature>
<keyword evidence="5 6" id="KW-0472">Membrane</keyword>
<proteinExistence type="predicted"/>
<evidence type="ECO:0000256" key="1">
    <source>
        <dbReference type="ARBA" id="ARBA00004651"/>
    </source>
</evidence>
<keyword evidence="9" id="KW-1185">Reference proteome</keyword>
<evidence type="ECO:0000313" key="8">
    <source>
        <dbReference type="EMBL" id="SIT07742.1"/>
    </source>
</evidence>
<feature type="transmembrane region" description="Helical" evidence="6">
    <location>
        <begin position="209"/>
        <end position="227"/>
    </location>
</feature>
<keyword evidence="3 6" id="KW-0812">Transmembrane</keyword>
<dbReference type="GO" id="GO:0005886">
    <property type="term" value="C:plasma membrane"/>
    <property type="evidence" value="ECO:0007669"/>
    <property type="project" value="UniProtKB-SubCell"/>
</dbReference>
<keyword evidence="2" id="KW-1003">Cell membrane</keyword>
<sequence length="325" mass="36040">MIFDFKSRSTKLCCLFFGAGIMDEKNQSKAMLCGLGAVLLWSTVATAFKLALQHLTPLQLLSIASVTSLLVLLIAVFRKHRWSDVCRYWKKAPWRFVLLGMLNPFLYYVILFQAYDLLPAQQAQPLNYTWALVLSLLAVPLLGQALQRSDIVALILGYCGVLVISTRGDLFGLAFDSGLGVALALASTVLWALYWILNAKNETPSEISLLLCFLNGTPLVLLATWWFDGIPDSTEGLLSAVYVGVFEMGITFLLWMNALKLATHVSRVSNLIFLSPFLSLILIHTILGEEIVSATYIGLVLIVFAVAFQQYAAHKTQRAARNTRN</sequence>
<evidence type="ECO:0000313" key="9">
    <source>
        <dbReference type="Proteomes" id="UP000185999"/>
    </source>
</evidence>
<feature type="domain" description="EamA" evidence="7">
    <location>
        <begin position="29"/>
        <end position="166"/>
    </location>
</feature>
<evidence type="ECO:0000256" key="2">
    <source>
        <dbReference type="ARBA" id="ARBA00022475"/>
    </source>
</evidence>
<gene>
    <name evidence="8" type="ORF">SAMN05421760_113103</name>
</gene>
<evidence type="ECO:0000256" key="6">
    <source>
        <dbReference type="SAM" id="Phobius"/>
    </source>
</evidence>
<feature type="transmembrane region" description="Helical" evidence="6">
    <location>
        <begin position="127"/>
        <end position="146"/>
    </location>
</feature>
<evidence type="ECO:0000256" key="5">
    <source>
        <dbReference type="ARBA" id="ARBA00023136"/>
    </source>
</evidence>
<evidence type="ECO:0000256" key="4">
    <source>
        <dbReference type="ARBA" id="ARBA00022989"/>
    </source>
</evidence>
<dbReference type="Proteomes" id="UP000185999">
    <property type="component" value="Unassembled WGS sequence"/>
</dbReference>
<feature type="transmembrane region" description="Helical" evidence="6">
    <location>
        <begin position="293"/>
        <end position="312"/>
    </location>
</feature>
<dbReference type="InterPro" id="IPR037185">
    <property type="entry name" value="EmrE-like"/>
</dbReference>
<reference evidence="9" key="1">
    <citation type="submission" date="2017-01" db="EMBL/GenBank/DDBJ databases">
        <authorList>
            <person name="Varghese N."/>
            <person name="Submissions S."/>
        </authorList>
    </citation>
    <scope>NUCLEOTIDE SEQUENCE [LARGE SCALE GENOMIC DNA]</scope>
    <source>
        <strain evidence="9">DSM 22306</strain>
    </source>
</reference>
<organism evidence="8 9">
    <name type="scientific">Neptunomonas antarctica</name>
    <dbReference type="NCBI Taxonomy" id="619304"/>
    <lineage>
        <taxon>Bacteria</taxon>
        <taxon>Pseudomonadati</taxon>
        <taxon>Pseudomonadota</taxon>
        <taxon>Gammaproteobacteria</taxon>
        <taxon>Oceanospirillales</taxon>
        <taxon>Oceanospirillaceae</taxon>
        <taxon>Neptunomonas</taxon>
    </lineage>
</organism>
<evidence type="ECO:0000259" key="7">
    <source>
        <dbReference type="Pfam" id="PF00892"/>
    </source>
</evidence>